<dbReference type="PANTHER" id="PTHR43705:SF1">
    <property type="entry name" value="HYDROXYACYLGLUTATHIONE HYDROLASE GLOB"/>
    <property type="match status" value="1"/>
</dbReference>
<dbReference type="AlphaFoldDB" id="A0A0N9ZH09"/>
<keyword evidence="4 7" id="KW-0479">Metal-binding</keyword>
<comment type="catalytic activity">
    <reaction evidence="1 7">
        <text>an S-(2-hydroxyacyl)glutathione + H2O = a 2-hydroxy carboxylate + glutathione + H(+)</text>
        <dbReference type="Rhea" id="RHEA:21864"/>
        <dbReference type="ChEBI" id="CHEBI:15377"/>
        <dbReference type="ChEBI" id="CHEBI:15378"/>
        <dbReference type="ChEBI" id="CHEBI:57925"/>
        <dbReference type="ChEBI" id="CHEBI:58896"/>
        <dbReference type="ChEBI" id="CHEBI:71261"/>
        <dbReference type="EC" id="3.1.2.6"/>
    </reaction>
</comment>
<dbReference type="InterPro" id="IPR036866">
    <property type="entry name" value="RibonucZ/Hydroxyglut_hydro"/>
</dbReference>
<comment type="function">
    <text evidence="7">Thiolesterase that catalyzes the hydrolysis of S-D-lactoyl-glutathione to form glutathione and D-lactic acid.</text>
</comment>
<dbReference type="HAMAP" id="MF_01374">
    <property type="entry name" value="Glyoxalase_2"/>
    <property type="match status" value="1"/>
</dbReference>
<proteinExistence type="inferred from homology"/>
<dbReference type="SUPFAM" id="SSF56281">
    <property type="entry name" value="Metallo-hydrolase/oxidoreductase"/>
    <property type="match status" value="1"/>
</dbReference>
<feature type="binding site" evidence="7">
    <location>
        <position position="55"/>
    </location>
    <ligand>
        <name>Zn(2+)</name>
        <dbReference type="ChEBI" id="CHEBI:29105"/>
        <label>1</label>
    </ligand>
</feature>
<evidence type="ECO:0000313" key="9">
    <source>
        <dbReference type="Proteomes" id="UP000064920"/>
    </source>
</evidence>
<dbReference type="KEGG" id="cmar:IMCC12053_1139"/>
<comment type="pathway">
    <text evidence="2 7">Secondary metabolite metabolism; methylglyoxal degradation; (R)-lactate from methylglyoxal: step 2/2.</text>
</comment>
<dbReference type="EC" id="3.1.2.6" evidence="7"/>
<feature type="binding site" evidence="7">
    <location>
        <position position="113"/>
    </location>
    <ligand>
        <name>Zn(2+)</name>
        <dbReference type="ChEBI" id="CHEBI:29105"/>
        <label>1</label>
    </ligand>
</feature>
<feature type="binding site" evidence="7">
    <location>
        <position position="57"/>
    </location>
    <ligand>
        <name>Zn(2+)</name>
        <dbReference type="ChEBI" id="CHEBI:29105"/>
        <label>1</label>
    </ligand>
</feature>
<keyword evidence="6 7" id="KW-0862">Zinc</keyword>
<feature type="binding site" evidence="7">
    <location>
        <position position="132"/>
    </location>
    <ligand>
        <name>Zn(2+)</name>
        <dbReference type="ChEBI" id="CHEBI:29105"/>
        <label>2</label>
    </ligand>
</feature>
<dbReference type="EMBL" id="CP012023">
    <property type="protein sequence ID" value="ALI55087.1"/>
    <property type="molecule type" value="Genomic_DNA"/>
</dbReference>
<keyword evidence="9" id="KW-1185">Reference proteome</keyword>
<dbReference type="OrthoDB" id="9802248at2"/>
<dbReference type="Pfam" id="PF16123">
    <property type="entry name" value="HAGH_C"/>
    <property type="match status" value="1"/>
</dbReference>
<keyword evidence="5 7" id="KW-0378">Hydrolase</keyword>
<dbReference type="RefSeq" id="WP_062216489.1">
    <property type="nucleotide sequence ID" value="NZ_CP012023.1"/>
</dbReference>
<evidence type="ECO:0000256" key="6">
    <source>
        <dbReference type="ARBA" id="ARBA00022833"/>
    </source>
</evidence>
<dbReference type="SMART" id="SM00849">
    <property type="entry name" value="Lactamase_B"/>
    <property type="match status" value="1"/>
</dbReference>
<evidence type="ECO:0000256" key="5">
    <source>
        <dbReference type="ARBA" id="ARBA00022801"/>
    </source>
</evidence>
<protein>
    <recommendedName>
        <fullName evidence="7">Hydroxyacylglutathione hydrolase</fullName>
        <ecNumber evidence="7">3.1.2.6</ecNumber>
    </recommendedName>
    <alternativeName>
        <fullName evidence="7">Glyoxalase II</fullName>
        <shortName evidence="7">Glx II</shortName>
    </alternativeName>
</protein>
<feature type="binding site" evidence="7">
    <location>
        <position position="60"/>
    </location>
    <ligand>
        <name>Zn(2+)</name>
        <dbReference type="ChEBI" id="CHEBI:29105"/>
        <label>2</label>
    </ligand>
</feature>
<feature type="binding site" evidence="7">
    <location>
        <position position="132"/>
    </location>
    <ligand>
        <name>Zn(2+)</name>
        <dbReference type="ChEBI" id="CHEBI:29105"/>
        <label>1</label>
    </ligand>
</feature>
<dbReference type="Gene3D" id="3.60.15.10">
    <property type="entry name" value="Ribonuclease Z/Hydroxyacylglutathione hydrolase-like"/>
    <property type="match status" value="1"/>
</dbReference>
<dbReference type="STRING" id="1397108.IMCC12053_1139"/>
<dbReference type="PATRIC" id="fig|1397108.4.peg.1168"/>
<evidence type="ECO:0000256" key="3">
    <source>
        <dbReference type="ARBA" id="ARBA00006759"/>
    </source>
</evidence>
<evidence type="ECO:0000256" key="7">
    <source>
        <dbReference type="HAMAP-Rule" id="MF_01374"/>
    </source>
</evidence>
<dbReference type="GO" id="GO:0019243">
    <property type="term" value="P:methylglyoxal catabolic process to D-lactate via S-lactoyl-glutathione"/>
    <property type="evidence" value="ECO:0007669"/>
    <property type="project" value="UniProtKB-UniRule"/>
</dbReference>
<dbReference type="InterPro" id="IPR032282">
    <property type="entry name" value="HAGH_C"/>
</dbReference>
<evidence type="ECO:0000256" key="4">
    <source>
        <dbReference type="ARBA" id="ARBA00022723"/>
    </source>
</evidence>
<name>A0A0N9ZH09_9RHOB</name>
<evidence type="ECO:0000313" key="8">
    <source>
        <dbReference type="EMBL" id="ALI55087.1"/>
    </source>
</evidence>
<dbReference type="PANTHER" id="PTHR43705">
    <property type="entry name" value="HYDROXYACYLGLUTATHIONE HYDROLASE"/>
    <property type="match status" value="1"/>
</dbReference>
<feature type="binding site" evidence="7">
    <location>
        <position position="170"/>
    </location>
    <ligand>
        <name>Zn(2+)</name>
        <dbReference type="ChEBI" id="CHEBI:29105"/>
        <label>2</label>
    </ligand>
</feature>
<comment type="similarity">
    <text evidence="3 7">Belongs to the metallo-beta-lactamase superfamily. Glyoxalase II family.</text>
</comment>
<dbReference type="CDD" id="cd07723">
    <property type="entry name" value="hydroxyacylglutathione_hydrolase_MBL-fold"/>
    <property type="match status" value="1"/>
</dbReference>
<dbReference type="UniPathway" id="UPA00619">
    <property type="reaction ID" value="UER00676"/>
</dbReference>
<dbReference type="PIRSF" id="PIRSF005457">
    <property type="entry name" value="Glx"/>
    <property type="match status" value="1"/>
</dbReference>
<dbReference type="Proteomes" id="UP000064920">
    <property type="component" value="Chromosome"/>
</dbReference>
<dbReference type="NCBIfam" id="TIGR03413">
    <property type="entry name" value="GSH_gloB"/>
    <property type="match status" value="1"/>
</dbReference>
<dbReference type="InterPro" id="IPR017782">
    <property type="entry name" value="Hydroxyacylglutathione_Hdrlase"/>
</dbReference>
<evidence type="ECO:0000256" key="1">
    <source>
        <dbReference type="ARBA" id="ARBA00001623"/>
    </source>
</evidence>
<dbReference type="InterPro" id="IPR001279">
    <property type="entry name" value="Metallo-B-lactamas"/>
</dbReference>
<dbReference type="GO" id="GO:0046872">
    <property type="term" value="F:metal ion binding"/>
    <property type="evidence" value="ECO:0007669"/>
    <property type="project" value="UniProtKB-KW"/>
</dbReference>
<feature type="binding site" evidence="7">
    <location>
        <position position="59"/>
    </location>
    <ligand>
        <name>Zn(2+)</name>
        <dbReference type="ChEBI" id="CHEBI:29105"/>
        <label>2</label>
    </ligand>
</feature>
<dbReference type="InterPro" id="IPR050110">
    <property type="entry name" value="Glyoxalase_II_hydrolase"/>
</dbReference>
<organism evidence="8 9">
    <name type="scientific">Celeribacter marinus</name>
    <dbReference type="NCBI Taxonomy" id="1397108"/>
    <lineage>
        <taxon>Bacteria</taxon>
        <taxon>Pseudomonadati</taxon>
        <taxon>Pseudomonadota</taxon>
        <taxon>Alphaproteobacteria</taxon>
        <taxon>Rhodobacterales</taxon>
        <taxon>Roseobacteraceae</taxon>
        <taxon>Celeribacter</taxon>
    </lineage>
</organism>
<accession>A0A0N9ZH09</accession>
<gene>
    <name evidence="7" type="primary">gloB</name>
    <name evidence="8" type="ORF">IMCC12053_1139</name>
</gene>
<dbReference type="GO" id="GO:0004416">
    <property type="term" value="F:hydroxyacylglutathione hydrolase activity"/>
    <property type="evidence" value="ECO:0007669"/>
    <property type="project" value="UniProtKB-UniRule"/>
</dbReference>
<comment type="subunit">
    <text evidence="7">Monomer.</text>
</comment>
<dbReference type="Pfam" id="PF00753">
    <property type="entry name" value="Lactamase_B"/>
    <property type="match status" value="1"/>
</dbReference>
<comment type="cofactor">
    <cofactor evidence="7">
        <name>Zn(2+)</name>
        <dbReference type="ChEBI" id="CHEBI:29105"/>
    </cofactor>
    <text evidence="7">Binds 2 Zn(2+) ions per subunit.</text>
</comment>
<reference evidence="8 9" key="1">
    <citation type="submission" date="2015-05" db="EMBL/GenBank/DDBJ databases">
        <authorList>
            <person name="Wang D.B."/>
            <person name="Wang M."/>
        </authorList>
    </citation>
    <scope>NUCLEOTIDE SEQUENCE [LARGE SCALE GENOMIC DNA]</scope>
    <source>
        <strain evidence="8 9">IMCC 12053</strain>
    </source>
</reference>
<dbReference type="InterPro" id="IPR035680">
    <property type="entry name" value="Clx_II_MBL"/>
</dbReference>
<sequence>MLEIVTVAALSDNYDFLVHDPATGRTAVVDVAEAEPILDALDYHGWTLNEIWLTHHHWDHVDGVADLVKETGATVLGAKPDQHRLPPLSTAVEAGGTFTFGAHTVEVIAADGHTIGHVAFYIPDAKALFSGDSLMALGCGRLLEGTPAQMWETMERLKALPPETLVYSGHEYTAGNAKFALTIETNNSALQERAQAIEAALVAGQFTVPSSLALEIATNPFLRADLDGVKDALGMNGSSNVDVFTQIRARKDKF</sequence>
<evidence type="ECO:0000256" key="2">
    <source>
        <dbReference type="ARBA" id="ARBA00004963"/>
    </source>
</evidence>